<gene>
    <name evidence="1" type="ORF">UR34_C0001G0059</name>
</gene>
<dbReference type="Gene3D" id="3.40.630.30">
    <property type="match status" value="1"/>
</dbReference>
<evidence type="ECO:0000313" key="2">
    <source>
        <dbReference type="Proteomes" id="UP000034302"/>
    </source>
</evidence>
<accession>A0A0F9ZKI8</accession>
<comment type="caution">
    <text evidence="1">The sequence shown here is derived from an EMBL/GenBank/DDBJ whole genome shotgun (WGS) entry which is preliminary data.</text>
</comment>
<sequence>MVEADTKVIEKDDRELREGEVIVGVATTPEEKIERLEVVTDRYKLQGYLQGVPFAWVDLDAKEVVEDNGYSLLEQNLEPAVFEKFLKEGLLISFRDSEQLYIDKYHWQSIQFVARNEQGYVGSVRLIMDTPDDQHCKFGLPTLCDKAIEIDEEWREAANKVTAELSQFAKLKEAPASVTVGLLRAVAQYSKKNNIEEWVATTDNMVVKLLNGIFFNFGLPKIGKSVQYLGSESTPILINIEQSLKNAEEKASSKEMARFIRGEEVKGFEWYTGI</sequence>
<protein>
    <submittedName>
        <fullName evidence="1">Uncharacterized protein</fullName>
    </submittedName>
</protein>
<reference evidence="1 2" key="1">
    <citation type="journal article" date="2015" name="Nature">
        <title>rRNA introns, odd ribosomes, and small enigmatic genomes across a large radiation of phyla.</title>
        <authorList>
            <person name="Brown C.T."/>
            <person name="Hug L.A."/>
            <person name="Thomas B.C."/>
            <person name="Sharon I."/>
            <person name="Castelle C.J."/>
            <person name="Singh A."/>
            <person name="Wilkins M.J."/>
            <person name="Williams K.H."/>
            <person name="Banfield J.F."/>
        </authorList>
    </citation>
    <scope>NUCLEOTIDE SEQUENCE [LARGE SCALE GENOMIC DNA]</scope>
</reference>
<dbReference type="AlphaFoldDB" id="A0A0F9ZKI8"/>
<dbReference type="EMBL" id="LBOV01000001">
    <property type="protein sequence ID" value="KKP44713.1"/>
    <property type="molecule type" value="Genomic_DNA"/>
</dbReference>
<organism evidence="1 2">
    <name type="scientific">candidate division WS6 bacterium GW2011_GWC1_33_20</name>
    <dbReference type="NCBI Taxonomy" id="1619089"/>
    <lineage>
        <taxon>Bacteria</taxon>
        <taxon>Candidatus Dojkabacteria</taxon>
    </lineage>
</organism>
<evidence type="ECO:0000313" key="1">
    <source>
        <dbReference type="EMBL" id="KKP44713.1"/>
    </source>
</evidence>
<dbReference type="Proteomes" id="UP000034302">
    <property type="component" value="Unassembled WGS sequence"/>
</dbReference>
<proteinExistence type="predicted"/>
<name>A0A0F9ZKI8_9BACT</name>